<organism evidence="2 3">
    <name type="scientific">Beauveria bassiana (strain ARSEF 2860)</name>
    <name type="common">White muscardine disease fungus</name>
    <name type="synonym">Tritirachium shiotae</name>
    <dbReference type="NCBI Taxonomy" id="655819"/>
    <lineage>
        <taxon>Eukaryota</taxon>
        <taxon>Fungi</taxon>
        <taxon>Dikarya</taxon>
        <taxon>Ascomycota</taxon>
        <taxon>Pezizomycotina</taxon>
        <taxon>Sordariomycetes</taxon>
        <taxon>Hypocreomycetidae</taxon>
        <taxon>Hypocreales</taxon>
        <taxon>Cordycipitaceae</taxon>
        <taxon>Beauveria</taxon>
    </lineage>
</organism>
<dbReference type="HOGENOM" id="CLU_1722021_0_0_1"/>
<accession>J4VQ56</accession>
<proteinExistence type="predicted"/>
<dbReference type="InParanoid" id="J4VQ56"/>
<dbReference type="RefSeq" id="XP_008603547.1">
    <property type="nucleotide sequence ID" value="XM_008605325.1"/>
</dbReference>
<dbReference type="Proteomes" id="UP000002762">
    <property type="component" value="Unassembled WGS sequence"/>
</dbReference>
<feature type="region of interest" description="Disordered" evidence="1">
    <location>
        <begin position="1"/>
        <end position="22"/>
    </location>
</feature>
<evidence type="ECO:0000313" key="2">
    <source>
        <dbReference type="EMBL" id="EJP60825.1"/>
    </source>
</evidence>
<dbReference type="GeneID" id="19893240"/>
<dbReference type="EMBL" id="JH725252">
    <property type="protein sequence ID" value="EJP60825.1"/>
    <property type="molecule type" value="Genomic_DNA"/>
</dbReference>
<feature type="compositionally biased region" description="Polar residues" evidence="1">
    <location>
        <begin position="1"/>
        <end position="10"/>
    </location>
</feature>
<evidence type="ECO:0000256" key="1">
    <source>
        <dbReference type="SAM" id="MobiDB-lite"/>
    </source>
</evidence>
<evidence type="ECO:0000313" key="3">
    <source>
        <dbReference type="Proteomes" id="UP000002762"/>
    </source>
</evidence>
<gene>
    <name evidence="2" type="ORF">BBA_10228</name>
</gene>
<keyword evidence="3" id="KW-1185">Reference proteome</keyword>
<protein>
    <submittedName>
        <fullName evidence="2">Uncharacterized protein</fullName>
    </submittedName>
</protein>
<reference evidence="2 3" key="1">
    <citation type="journal article" date="2012" name="Sci. Rep.">
        <title>Genomic perspectives on the evolution of fungal entomopathogenicity in Beauveria bassiana.</title>
        <authorList>
            <person name="Xiao G."/>
            <person name="Ying S.H."/>
            <person name="Zheng P."/>
            <person name="Wang Z.L."/>
            <person name="Zhang S."/>
            <person name="Xie X.Q."/>
            <person name="Shang Y."/>
            <person name="St Leger R.J."/>
            <person name="Zhao G.P."/>
            <person name="Wang C."/>
            <person name="Feng M.G."/>
        </authorList>
    </citation>
    <scope>NUCLEOTIDE SEQUENCE [LARGE SCALE GENOMIC DNA]</scope>
    <source>
        <strain evidence="2 3">ARSEF 2860</strain>
    </source>
</reference>
<dbReference type="AlphaFoldDB" id="J4VQ56"/>
<name>J4VQ56_BEAB2</name>
<sequence length="152" mass="16731">MQPETPSFQLPDSEGCSKPGADEEPCLGSIAWCDKHGQQRVLGDKNTCLLTRGLDVKAFEEAIREGLIAPVKESILTWAQNVTKNAAFREVLLRSTAEAAQKSITTDLSGYMTKVQASLERQALEGLRKGLEKYAGQKLSRQGGTDRPEQYF</sequence>